<dbReference type="OMA" id="RRTIYDH"/>
<feature type="domain" description="Proline dehydrogenase" evidence="6">
    <location>
        <begin position="41"/>
        <end position="368"/>
    </location>
</feature>
<evidence type="ECO:0000256" key="1">
    <source>
        <dbReference type="ARBA" id="ARBA00005869"/>
    </source>
</evidence>
<dbReference type="KEGG" id="pfy:PFICI_11951"/>
<gene>
    <name evidence="7" type="ORF">PFICI_11951</name>
</gene>
<comment type="similarity">
    <text evidence="1 5">Belongs to the proline oxidase family.</text>
</comment>
<dbReference type="Gene3D" id="3.20.20.220">
    <property type="match status" value="1"/>
</dbReference>
<comment type="cofactor">
    <cofactor evidence="5">
        <name>FAD</name>
        <dbReference type="ChEBI" id="CHEBI:57692"/>
    </cofactor>
</comment>
<keyword evidence="5" id="KW-0274">FAD</keyword>
<comment type="function">
    <text evidence="5">Converts proline to delta-1-pyrroline-5-carboxylate.</text>
</comment>
<dbReference type="GeneID" id="19276964"/>
<keyword evidence="4 5" id="KW-0642">Proline metabolism</keyword>
<reference evidence="8" key="1">
    <citation type="journal article" date="2015" name="BMC Genomics">
        <title>Genomic and transcriptomic analysis of the endophytic fungus Pestalotiopsis fici reveals its lifestyle and high potential for synthesis of natural products.</title>
        <authorList>
            <person name="Wang X."/>
            <person name="Zhang X."/>
            <person name="Liu L."/>
            <person name="Xiang M."/>
            <person name="Wang W."/>
            <person name="Sun X."/>
            <person name="Che Y."/>
            <person name="Guo L."/>
            <person name="Liu G."/>
            <person name="Guo L."/>
            <person name="Wang C."/>
            <person name="Yin W.B."/>
            <person name="Stadler M."/>
            <person name="Zhang X."/>
            <person name="Liu X."/>
        </authorList>
    </citation>
    <scope>NUCLEOTIDE SEQUENCE [LARGE SCALE GENOMIC DNA]</scope>
    <source>
        <strain evidence="8">W106-1 / CGMCC3.15140</strain>
    </source>
</reference>
<keyword evidence="8" id="KW-1185">Reference proteome</keyword>
<dbReference type="Pfam" id="PF01619">
    <property type="entry name" value="Pro_dh"/>
    <property type="match status" value="1"/>
</dbReference>
<dbReference type="InterPro" id="IPR029041">
    <property type="entry name" value="FAD-linked_oxidoreductase-like"/>
</dbReference>
<evidence type="ECO:0000313" key="7">
    <source>
        <dbReference type="EMBL" id="ETS76564.1"/>
    </source>
</evidence>
<keyword evidence="3 5" id="KW-0560">Oxidoreductase</keyword>
<evidence type="ECO:0000256" key="5">
    <source>
        <dbReference type="RuleBase" id="RU364054"/>
    </source>
</evidence>
<proteinExistence type="inferred from homology"/>
<name>W3WRV7_PESFW</name>
<accession>W3WRV7</accession>
<dbReference type="PANTHER" id="PTHR13914">
    <property type="entry name" value="PROLINE OXIDASE"/>
    <property type="match status" value="1"/>
</dbReference>
<dbReference type="GO" id="GO:0010133">
    <property type="term" value="P:L-proline catabolic process to L-glutamate"/>
    <property type="evidence" value="ECO:0007669"/>
    <property type="project" value="TreeGrafter"/>
</dbReference>
<dbReference type="OrthoDB" id="5464at2759"/>
<evidence type="ECO:0000313" key="8">
    <source>
        <dbReference type="Proteomes" id="UP000030651"/>
    </source>
</evidence>
<dbReference type="AlphaFoldDB" id="W3WRV7"/>
<organism evidence="7 8">
    <name type="scientific">Pestalotiopsis fici (strain W106-1 / CGMCC3.15140)</name>
    <dbReference type="NCBI Taxonomy" id="1229662"/>
    <lineage>
        <taxon>Eukaryota</taxon>
        <taxon>Fungi</taxon>
        <taxon>Dikarya</taxon>
        <taxon>Ascomycota</taxon>
        <taxon>Pezizomycotina</taxon>
        <taxon>Sordariomycetes</taxon>
        <taxon>Xylariomycetidae</taxon>
        <taxon>Amphisphaeriales</taxon>
        <taxon>Sporocadaceae</taxon>
        <taxon>Pestalotiopsis</taxon>
    </lineage>
</organism>
<dbReference type="GO" id="GO:0005739">
    <property type="term" value="C:mitochondrion"/>
    <property type="evidence" value="ECO:0007669"/>
    <property type="project" value="TreeGrafter"/>
</dbReference>
<evidence type="ECO:0000256" key="3">
    <source>
        <dbReference type="ARBA" id="ARBA00023002"/>
    </source>
</evidence>
<dbReference type="Proteomes" id="UP000030651">
    <property type="component" value="Unassembled WGS sequence"/>
</dbReference>
<sequence length="402" mass="45294">MANSKSAFLNPDRNPLLHVLVRKLCFDHFTAGETETEVRQTINHVKSLGFKGVILGYAKEAHIAGVDTDMGIPKSAPGVFETECVNAWRDGILKTLSLIGQKDFLAVKFSGASKATLDALAHGEDPPQNMWGAMLEICDATAKQGSRLWIDAEQQDLQPSIDEWTRRLMRRYNQGDKALVYTTMQSYLKHMEYNVGKHLEMAQAEGWILGVKLVRGAYIATERRNLIHDTIEDTHDAYNRIVKSMLRQEYPGVSPDKIYPRSELFLATHNEDSINKAWSLQKSLLQAGKPTIELGFGQLQGMADEVGCSLIQLCQDEKAADKTQALQAIRDAQLMAVPNAFKCLSWGTTSECLQFLLRRVRENADAFGRTKYWAVSFREEILRRLTSPFSLRAKERSQQGIR</sequence>
<dbReference type="eggNOG" id="KOG0186">
    <property type="taxonomic scope" value="Eukaryota"/>
</dbReference>
<dbReference type="FunCoup" id="W3WRV7">
    <property type="interactions" value="71"/>
</dbReference>
<dbReference type="InParanoid" id="W3WRV7"/>
<dbReference type="InterPro" id="IPR002872">
    <property type="entry name" value="Proline_DH_dom"/>
</dbReference>
<dbReference type="HOGENOM" id="CLU_018202_0_1_1"/>
<evidence type="ECO:0000256" key="4">
    <source>
        <dbReference type="ARBA" id="ARBA00023062"/>
    </source>
</evidence>
<dbReference type="GO" id="GO:0071949">
    <property type="term" value="F:FAD binding"/>
    <property type="evidence" value="ECO:0007669"/>
    <property type="project" value="TreeGrafter"/>
</dbReference>
<dbReference type="InterPro" id="IPR015659">
    <property type="entry name" value="Proline_oxidase"/>
</dbReference>
<comment type="catalytic activity">
    <reaction evidence="5">
        <text>L-proline + a quinone = (S)-1-pyrroline-5-carboxylate + a quinol + H(+)</text>
        <dbReference type="Rhea" id="RHEA:23784"/>
        <dbReference type="ChEBI" id="CHEBI:15378"/>
        <dbReference type="ChEBI" id="CHEBI:17388"/>
        <dbReference type="ChEBI" id="CHEBI:24646"/>
        <dbReference type="ChEBI" id="CHEBI:60039"/>
        <dbReference type="ChEBI" id="CHEBI:132124"/>
        <dbReference type="EC" id="1.5.5.2"/>
    </reaction>
</comment>
<dbReference type="PANTHER" id="PTHR13914:SF34">
    <property type="entry name" value="PROLINE DEHYDROGENASE"/>
    <property type="match status" value="1"/>
</dbReference>
<dbReference type="EC" id="1.5.5.2" evidence="2 5"/>
<keyword evidence="5" id="KW-0285">Flavoprotein</keyword>
<dbReference type="RefSeq" id="XP_007838723.1">
    <property type="nucleotide sequence ID" value="XM_007840532.1"/>
</dbReference>
<dbReference type="STRING" id="1229662.W3WRV7"/>
<evidence type="ECO:0000256" key="2">
    <source>
        <dbReference type="ARBA" id="ARBA00012695"/>
    </source>
</evidence>
<evidence type="ECO:0000259" key="6">
    <source>
        <dbReference type="Pfam" id="PF01619"/>
    </source>
</evidence>
<dbReference type="EMBL" id="KI912117">
    <property type="protein sequence ID" value="ETS76564.1"/>
    <property type="molecule type" value="Genomic_DNA"/>
</dbReference>
<dbReference type="SUPFAM" id="SSF51730">
    <property type="entry name" value="FAD-linked oxidoreductase"/>
    <property type="match status" value="1"/>
</dbReference>
<protein>
    <recommendedName>
        <fullName evidence="2 5">Proline dehydrogenase</fullName>
        <ecNumber evidence="2 5">1.5.5.2</ecNumber>
    </recommendedName>
</protein>
<dbReference type="GO" id="GO:0004657">
    <property type="term" value="F:proline dehydrogenase activity"/>
    <property type="evidence" value="ECO:0007669"/>
    <property type="project" value="UniProtKB-EC"/>
</dbReference>